<evidence type="ECO:0000313" key="2">
    <source>
        <dbReference type="EMBL" id="MDI3408189.1"/>
    </source>
</evidence>
<gene>
    <name evidence="2" type="ORF">QIS96_30775</name>
</gene>
<keyword evidence="3" id="KW-1185">Reference proteome</keyword>
<organism evidence="2 3">
    <name type="scientific">Streptomyces cavernicola</name>
    <dbReference type="NCBI Taxonomy" id="3043613"/>
    <lineage>
        <taxon>Bacteria</taxon>
        <taxon>Bacillati</taxon>
        <taxon>Actinomycetota</taxon>
        <taxon>Actinomycetes</taxon>
        <taxon>Kitasatosporales</taxon>
        <taxon>Streptomycetaceae</taxon>
        <taxon>Streptomyces</taxon>
    </lineage>
</organism>
<dbReference type="Proteomes" id="UP001223978">
    <property type="component" value="Unassembled WGS sequence"/>
</dbReference>
<feature type="domain" description="SnoaL-like" evidence="1">
    <location>
        <begin position="19"/>
        <end position="146"/>
    </location>
</feature>
<name>A0ABT6SK14_9ACTN</name>
<proteinExistence type="predicted"/>
<dbReference type="EMBL" id="JASCIQ010000042">
    <property type="protein sequence ID" value="MDI3408189.1"/>
    <property type="molecule type" value="Genomic_DNA"/>
</dbReference>
<accession>A0ABT6SK14</accession>
<dbReference type="Pfam" id="PF13577">
    <property type="entry name" value="SnoaL_4"/>
    <property type="match status" value="1"/>
</dbReference>
<protein>
    <submittedName>
        <fullName evidence="2">Nuclear transport factor 2 family protein</fullName>
    </submittedName>
</protein>
<dbReference type="InterPro" id="IPR037401">
    <property type="entry name" value="SnoaL-like"/>
</dbReference>
<comment type="caution">
    <text evidence="2">The sequence shown here is derived from an EMBL/GenBank/DDBJ whole genome shotgun (WGS) entry which is preliminary data.</text>
</comment>
<reference evidence="2 3" key="1">
    <citation type="submission" date="2023-05" db="EMBL/GenBank/DDBJ databases">
        <title>Draft genome sequence of Streptomyces sp. B-S-A6 isolated from a cave soil in Thailand.</title>
        <authorList>
            <person name="Chamroensaksri N."/>
            <person name="Muangham S."/>
        </authorList>
    </citation>
    <scope>NUCLEOTIDE SEQUENCE [LARGE SCALE GENOMIC DNA]</scope>
    <source>
        <strain evidence="2 3">B-S-A6</strain>
    </source>
</reference>
<evidence type="ECO:0000313" key="3">
    <source>
        <dbReference type="Proteomes" id="UP001223978"/>
    </source>
</evidence>
<dbReference type="SUPFAM" id="SSF54427">
    <property type="entry name" value="NTF2-like"/>
    <property type="match status" value="1"/>
</dbReference>
<sequence length="156" mass="17640">MIDSTPIGSLTESDSPVSAELYTRVQQFYARQMGLLDDGRPDDWSATFTEDAVFQEASRLDEPLRGRDAIRESSRARKQRLDEAEIDFRHWLAMLQVHPQADGTLRTRAYALAMRTPRGGSLDIFASVVCNDHLVPVDGGWQVARRELHHDGSNRD</sequence>
<dbReference type="Gene3D" id="3.10.450.50">
    <property type="match status" value="1"/>
</dbReference>
<dbReference type="InterPro" id="IPR032710">
    <property type="entry name" value="NTF2-like_dom_sf"/>
</dbReference>
<dbReference type="RefSeq" id="WP_282546098.1">
    <property type="nucleotide sequence ID" value="NZ_JASCIQ010000042.1"/>
</dbReference>
<evidence type="ECO:0000259" key="1">
    <source>
        <dbReference type="Pfam" id="PF13577"/>
    </source>
</evidence>